<dbReference type="SUPFAM" id="SSF46785">
    <property type="entry name" value="Winged helix' DNA-binding domain"/>
    <property type="match status" value="1"/>
</dbReference>
<dbReference type="PANTHER" id="PTHR33204">
    <property type="entry name" value="TRANSCRIPTIONAL REGULATOR, MARR FAMILY"/>
    <property type="match status" value="1"/>
</dbReference>
<name>A0A2S6IA49_9BACT</name>
<dbReference type="Pfam" id="PF01638">
    <property type="entry name" value="HxlR"/>
    <property type="match status" value="1"/>
</dbReference>
<dbReference type="Gene3D" id="1.10.10.10">
    <property type="entry name" value="Winged helix-like DNA-binding domain superfamily/Winged helix DNA-binding domain"/>
    <property type="match status" value="1"/>
</dbReference>
<dbReference type="InterPro" id="IPR002577">
    <property type="entry name" value="HTH_HxlR"/>
</dbReference>
<dbReference type="GO" id="GO:0003677">
    <property type="term" value="F:DNA binding"/>
    <property type="evidence" value="ECO:0007669"/>
    <property type="project" value="UniProtKB-KW"/>
</dbReference>
<gene>
    <name evidence="5" type="ORF">CLV84_1333</name>
</gene>
<sequence>MLDVQSPVCKSHHRAMRDTLDVISGKWKLLILSALKERTVRFNELTRELEISPRILSRELKDLERNKLVKRTVRKTRPVTVEYERTAHAATLDPLIEAVYEWGYLHYERVAGTKRPHDPTEAE</sequence>
<dbReference type="Proteomes" id="UP000237662">
    <property type="component" value="Unassembled WGS sequence"/>
</dbReference>
<dbReference type="InterPro" id="IPR036390">
    <property type="entry name" value="WH_DNA-bd_sf"/>
</dbReference>
<keyword evidence="1" id="KW-0805">Transcription regulation</keyword>
<dbReference type="InterPro" id="IPR011991">
    <property type="entry name" value="ArsR-like_HTH"/>
</dbReference>
<evidence type="ECO:0000256" key="1">
    <source>
        <dbReference type="ARBA" id="ARBA00023015"/>
    </source>
</evidence>
<dbReference type="PROSITE" id="PS51118">
    <property type="entry name" value="HTH_HXLR"/>
    <property type="match status" value="1"/>
</dbReference>
<feature type="domain" description="HTH hxlR-type" evidence="4">
    <location>
        <begin position="9"/>
        <end position="111"/>
    </location>
</feature>
<dbReference type="CDD" id="cd00090">
    <property type="entry name" value="HTH_ARSR"/>
    <property type="match status" value="1"/>
</dbReference>
<reference evidence="5 6" key="1">
    <citation type="submission" date="2018-02" db="EMBL/GenBank/DDBJ databases">
        <title>Genomic Encyclopedia of Archaeal and Bacterial Type Strains, Phase II (KMG-II): from individual species to whole genera.</title>
        <authorList>
            <person name="Goeker M."/>
        </authorList>
    </citation>
    <scope>NUCLEOTIDE SEQUENCE [LARGE SCALE GENOMIC DNA]</scope>
    <source>
        <strain evidence="5 6">DSM 29526</strain>
    </source>
</reference>
<evidence type="ECO:0000313" key="5">
    <source>
        <dbReference type="EMBL" id="PPK88366.1"/>
    </source>
</evidence>
<dbReference type="RefSeq" id="WP_104419529.1">
    <property type="nucleotide sequence ID" value="NZ_PTJC01000005.1"/>
</dbReference>
<organism evidence="5 6">
    <name type="scientific">Neolewinella xylanilytica</name>
    <dbReference type="NCBI Taxonomy" id="1514080"/>
    <lineage>
        <taxon>Bacteria</taxon>
        <taxon>Pseudomonadati</taxon>
        <taxon>Bacteroidota</taxon>
        <taxon>Saprospiria</taxon>
        <taxon>Saprospirales</taxon>
        <taxon>Lewinellaceae</taxon>
        <taxon>Neolewinella</taxon>
    </lineage>
</organism>
<dbReference type="AlphaFoldDB" id="A0A2S6IA49"/>
<dbReference type="GO" id="GO:0006355">
    <property type="term" value="P:regulation of DNA-templated transcription"/>
    <property type="evidence" value="ECO:0007669"/>
    <property type="project" value="UniProtKB-ARBA"/>
</dbReference>
<comment type="caution">
    <text evidence="5">The sequence shown here is derived from an EMBL/GenBank/DDBJ whole genome shotgun (WGS) entry which is preliminary data.</text>
</comment>
<evidence type="ECO:0000256" key="3">
    <source>
        <dbReference type="ARBA" id="ARBA00023163"/>
    </source>
</evidence>
<keyword evidence="3" id="KW-0804">Transcription</keyword>
<proteinExistence type="predicted"/>
<keyword evidence="2" id="KW-0238">DNA-binding</keyword>
<accession>A0A2S6IA49</accession>
<dbReference type="PANTHER" id="PTHR33204:SF29">
    <property type="entry name" value="TRANSCRIPTIONAL REGULATOR"/>
    <property type="match status" value="1"/>
</dbReference>
<dbReference type="OrthoDB" id="769662at2"/>
<dbReference type="InterPro" id="IPR036388">
    <property type="entry name" value="WH-like_DNA-bd_sf"/>
</dbReference>
<protein>
    <submittedName>
        <fullName evidence="5">HxlR family transcriptional regulator</fullName>
    </submittedName>
</protein>
<evidence type="ECO:0000259" key="4">
    <source>
        <dbReference type="PROSITE" id="PS51118"/>
    </source>
</evidence>
<evidence type="ECO:0000256" key="2">
    <source>
        <dbReference type="ARBA" id="ARBA00023125"/>
    </source>
</evidence>
<evidence type="ECO:0000313" key="6">
    <source>
        <dbReference type="Proteomes" id="UP000237662"/>
    </source>
</evidence>
<keyword evidence="6" id="KW-1185">Reference proteome</keyword>
<dbReference type="EMBL" id="PTJC01000005">
    <property type="protein sequence ID" value="PPK88366.1"/>
    <property type="molecule type" value="Genomic_DNA"/>
</dbReference>